<dbReference type="InterPro" id="IPR032675">
    <property type="entry name" value="LRR_dom_sf"/>
</dbReference>
<comment type="caution">
    <text evidence="1">The sequence shown here is derived from an EMBL/GenBank/DDBJ whole genome shotgun (WGS) entry which is preliminary data.</text>
</comment>
<dbReference type="PANTHER" id="PTHR38926:SF5">
    <property type="entry name" value="F-BOX AND LEUCINE-RICH REPEAT PROTEIN 6"/>
    <property type="match status" value="1"/>
</dbReference>
<accession>A0A068S0P6</accession>
<dbReference type="PANTHER" id="PTHR38926">
    <property type="entry name" value="F-BOX DOMAIN CONTAINING PROTEIN, EXPRESSED"/>
    <property type="match status" value="1"/>
</dbReference>
<dbReference type="Proteomes" id="UP000027586">
    <property type="component" value="Unassembled WGS sequence"/>
</dbReference>
<dbReference type="OrthoDB" id="10354336at2759"/>
<dbReference type="SUPFAM" id="SSF48452">
    <property type="entry name" value="TPR-like"/>
    <property type="match status" value="1"/>
</dbReference>
<dbReference type="VEuPathDB" id="FungiDB:LCOR_06043.1"/>
<dbReference type="EMBL" id="CBTN010000025">
    <property type="protein sequence ID" value="CDH54826.1"/>
    <property type="molecule type" value="Genomic_DNA"/>
</dbReference>
<dbReference type="AlphaFoldDB" id="A0A068S0P6"/>
<organism evidence="1 2">
    <name type="scientific">Lichtheimia corymbifera JMRC:FSU:9682</name>
    <dbReference type="NCBI Taxonomy" id="1263082"/>
    <lineage>
        <taxon>Eukaryota</taxon>
        <taxon>Fungi</taxon>
        <taxon>Fungi incertae sedis</taxon>
        <taxon>Mucoromycota</taxon>
        <taxon>Mucoromycotina</taxon>
        <taxon>Mucoromycetes</taxon>
        <taxon>Mucorales</taxon>
        <taxon>Lichtheimiaceae</taxon>
        <taxon>Lichtheimia</taxon>
    </lineage>
</organism>
<keyword evidence="2" id="KW-1185">Reference proteome</keyword>
<gene>
    <name evidence="1" type="ORF">LCOR_06043.1</name>
</gene>
<dbReference type="Gene3D" id="3.80.10.10">
    <property type="entry name" value="Ribonuclease Inhibitor"/>
    <property type="match status" value="2"/>
</dbReference>
<dbReference type="SUPFAM" id="SSF52047">
    <property type="entry name" value="RNI-like"/>
    <property type="match status" value="2"/>
</dbReference>
<evidence type="ECO:0000313" key="2">
    <source>
        <dbReference type="Proteomes" id="UP000027586"/>
    </source>
</evidence>
<reference evidence="1" key="1">
    <citation type="submission" date="2013-08" db="EMBL/GenBank/DDBJ databases">
        <title>Gene expansion shapes genome architecture in the human pathogen Lichtheimia corymbifera: an evolutionary genomics analysis in the ancient terrestrial Mucorales (Mucoromycotina).</title>
        <authorList>
            <person name="Schwartze V.U."/>
            <person name="Winter S."/>
            <person name="Shelest E."/>
            <person name="Marcet-Houben M."/>
            <person name="Horn F."/>
            <person name="Wehner S."/>
            <person name="Hoffmann K."/>
            <person name="Riege K."/>
            <person name="Sammeth M."/>
            <person name="Nowrousian M."/>
            <person name="Valiante V."/>
            <person name="Linde J."/>
            <person name="Jacobsen I.D."/>
            <person name="Marz M."/>
            <person name="Brakhage A.A."/>
            <person name="Gabaldon T."/>
            <person name="Bocker S."/>
            <person name="Voigt K."/>
        </authorList>
    </citation>
    <scope>NUCLEOTIDE SEQUENCE [LARGE SCALE GENOMIC DNA]</scope>
    <source>
        <strain evidence="1">FSU 9682</strain>
    </source>
</reference>
<name>A0A068S0P6_9FUNG</name>
<proteinExistence type="predicted"/>
<protein>
    <submittedName>
        <fullName evidence="1">Uncharacterized protein</fullName>
    </submittedName>
</protein>
<evidence type="ECO:0000313" key="1">
    <source>
        <dbReference type="EMBL" id="CDH54826.1"/>
    </source>
</evidence>
<sequence>MMLTSANPAWGIIRTPHIHACSYDKEPQRQNITLATLIFSYRTLSEEHIISGYKYIYYCTREKAKLAINHPSQMTMDENISWSELLKNPNLTTEHGNDGNRIAAATDTLQQTARQFVEVLNERARIIANSAQFDTALRDAAAIRAILPRSGLGYLTTGDVYCQQGYHAAAISIYDQGLETVPESDAYYQPLVQRRMTAVANNSKRVDFISRLPLDIVITNILPRMNATNLRSRELYEPLYVSRGWQKRILQQPNGLDINFGDEDHTFKRGHDQLVRFAPYVQSLSGAITDGVHLDELFSRARFSNLKHLDVDCDNLIPRRPLLNSLRLIADSLTHLSLRVCTYIQLRDILELCPNLVSLNAEDVAVVTPSSPSLRYPKMAHLGLVSFVSEKDLDYDDVMDALSRFPSLLSFEVSPLFDSKLLTVLHEHCPRLQRLHYGGGYLGPGELDFHPSRQGVTSVHFYGRVVYHQDDLIKFLHMNQHSLETITFVGPIDQANCNWRLQHDKVVSNGAGDVDLPSSENDPTQSQTLFTQLASIDYLPYTGTRNDLMKWMTLNAPNLKDICIPDSSLQVDMADAMARSDHLSKLTIKQMTGDHNFGGITKFLELHIAKEGLSTLEEMTLHINTGIHHVTWLPLIARLKCLKTLELLALDVHNEAKPILVALGQGCPALEKLTLGKSCARFADGLIKPLCTLPNLKHLRIGASLLSQPDLFALIEFPKLERLDLYYAVPDKNIMEMLRSRIQKVVII</sequence>
<dbReference type="InterPro" id="IPR011990">
    <property type="entry name" value="TPR-like_helical_dom_sf"/>
</dbReference>
<dbReference type="Gene3D" id="1.25.40.10">
    <property type="entry name" value="Tetratricopeptide repeat domain"/>
    <property type="match status" value="1"/>
</dbReference>